<dbReference type="AlphaFoldDB" id="A0A0F9BR47"/>
<accession>A0A0F9BR47</accession>
<dbReference type="EMBL" id="LAZR01039703">
    <property type="protein sequence ID" value="KKL16342.1"/>
    <property type="molecule type" value="Genomic_DNA"/>
</dbReference>
<feature type="non-terminal residue" evidence="2">
    <location>
        <position position="1"/>
    </location>
</feature>
<proteinExistence type="predicted"/>
<reference evidence="2" key="1">
    <citation type="journal article" date="2015" name="Nature">
        <title>Complex archaea that bridge the gap between prokaryotes and eukaryotes.</title>
        <authorList>
            <person name="Spang A."/>
            <person name="Saw J.H."/>
            <person name="Jorgensen S.L."/>
            <person name="Zaremba-Niedzwiedzka K."/>
            <person name="Martijn J."/>
            <person name="Lind A.E."/>
            <person name="van Eijk R."/>
            <person name="Schleper C."/>
            <person name="Guy L."/>
            <person name="Ettema T.J."/>
        </authorList>
    </citation>
    <scope>NUCLEOTIDE SEQUENCE</scope>
</reference>
<gene>
    <name evidence="2" type="ORF">LCGC14_2496560</name>
</gene>
<protein>
    <recommendedName>
        <fullName evidence="1">Cupin type-2 domain-containing protein</fullName>
    </recommendedName>
</protein>
<evidence type="ECO:0000313" key="2">
    <source>
        <dbReference type="EMBL" id="KKL16342.1"/>
    </source>
</evidence>
<organism evidence="2">
    <name type="scientific">marine sediment metagenome</name>
    <dbReference type="NCBI Taxonomy" id="412755"/>
    <lineage>
        <taxon>unclassified sequences</taxon>
        <taxon>metagenomes</taxon>
        <taxon>ecological metagenomes</taxon>
    </lineage>
</organism>
<dbReference type="Gene3D" id="2.60.120.10">
    <property type="entry name" value="Jelly Rolls"/>
    <property type="match status" value="1"/>
</dbReference>
<dbReference type="InterPro" id="IPR014710">
    <property type="entry name" value="RmlC-like_jellyroll"/>
</dbReference>
<sequence>GMKIPDVPYLMVHFGLNDFFMTGETEFWVANEVDAGYCGKLIFVFEDQTCPSHYHRVKHETFYVLKGRTKMVIDGSEVIKETGDVLVMPTKTKHSFAGYEGPCLLLEVSMPSVPGDSYFENKAIGRDGVI</sequence>
<dbReference type="Pfam" id="PF07883">
    <property type="entry name" value="Cupin_2"/>
    <property type="match status" value="1"/>
</dbReference>
<evidence type="ECO:0000259" key="1">
    <source>
        <dbReference type="Pfam" id="PF07883"/>
    </source>
</evidence>
<name>A0A0F9BR47_9ZZZZ</name>
<dbReference type="InterPro" id="IPR053146">
    <property type="entry name" value="QDO-like"/>
</dbReference>
<dbReference type="SUPFAM" id="SSF51182">
    <property type="entry name" value="RmlC-like cupins"/>
    <property type="match status" value="1"/>
</dbReference>
<dbReference type="PANTHER" id="PTHR36440:SF1">
    <property type="entry name" value="PUTATIVE (AFU_ORTHOLOGUE AFUA_8G07350)-RELATED"/>
    <property type="match status" value="1"/>
</dbReference>
<dbReference type="PANTHER" id="PTHR36440">
    <property type="entry name" value="PUTATIVE (AFU_ORTHOLOGUE AFUA_8G07350)-RELATED"/>
    <property type="match status" value="1"/>
</dbReference>
<feature type="domain" description="Cupin type-2" evidence="1">
    <location>
        <begin position="48"/>
        <end position="108"/>
    </location>
</feature>
<dbReference type="InterPro" id="IPR013096">
    <property type="entry name" value="Cupin_2"/>
</dbReference>
<comment type="caution">
    <text evidence="2">The sequence shown here is derived from an EMBL/GenBank/DDBJ whole genome shotgun (WGS) entry which is preliminary data.</text>
</comment>
<dbReference type="InterPro" id="IPR011051">
    <property type="entry name" value="RmlC_Cupin_sf"/>
</dbReference>